<dbReference type="AlphaFoldDB" id="A0A834HTZ7"/>
<feature type="non-terminal residue" evidence="1">
    <location>
        <position position="1"/>
    </location>
</feature>
<comment type="caution">
    <text evidence="1">The sequence shown here is derived from an EMBL/GenBank/DDBJ whole genome shotgun (WGS) entry which is preliminary data.</text>
</comment>
<reference evidence="1" key="1">
    <citation type="submission" date="2020-08" db="EMBL/GenBank/DDBJ databases">
        <title>Genome sequencing and assembly of the red palm weevil Rhynchophorus ferrugineus.</title>
        <authorList>
            <person name="Dias G.B."/>
            <person name="Bergman C.M."/>
            <person name="Manee M."/>
        </authorList>
    </citation>
    <scope>NUCLEOTIDE SEQUENCE</scope>
    <source>
        <strain evidence="1">AA-2017</strain>
        <tissue evidence="1">Whole larva</tissue>
    </source>
</reference>
<dbReference type="EMBL" id="JAACXV010014428">
    <property type="protein sequence ID" value="KAF7267413.1"/>
    <property type="molecule type" value="Genomic_DNA"/>
</dbReference>
<accession>A0A834HTZ7</accession>
<keyword evidence="2" id="KW-1185">Reference proteome</keyword>
<gene>
    <name evidence="1" type="ORF">GWI33_019356</name>
</gene>
<protein>
    <submittedName>
        <fullName evidence="1">Uncharacterized protein</fullName>
    </submittedName>
</protein>
<evidence type="ECO:0000313" key="1">
    <source>
        <dbReference type="EMBL" id="KAF7267413.1"/>
    </source>
</evidence>
<proteinExistence type="predicted"/>
<evidence type="ECO:0000313" key="2">
    <source>
        <dbReference type="Proteomes" id="UP000625711"/>
    </source>
</evidence>
<sequence>WILNPSTLDNTILVELRFSMDHYHLMISQYTEPRKRWRSPCEWKITRDKQARS</sequence>
<organism evidence="1 2">
    <name type="scientific">Rhynchophorus ferrugineus</name>
    <name type="common">Red palm weevil</name>
    <name type="synonym">Curculio ferrugineus</name>
    <dbReference type="NCBI Taxonomy" id="354439"/>
    <lineage>
        <taxon>Eukaryota</taxon>
        <taxon>Metazoa</taxon>
        <taxon>Ecdysozoa</taxon>
        <taxon>Arthropoda</taxon>
        <taxon>Hexapoda</taxon>
        <taxon>Insecta</taxon>
        <taxon>Pterygota</taxon>
        <taxon>Neoptera</taxon>
        <taxon>Endopterygota</taxon>
        <taxon>Coleoptera</taxon>
        <taxon>Polyphaga</taxon>
        <taxon>Cucujiformia</taxon>
        <taxon>Curculionidae</taxon>
        <taxon>Dryophthorinae</taxon>
        <taxon>Rhynchophorus</taxon>
    </lineage>
</organism>
<dbReference type="Proteomes" id="UP000625711">
    <property type="component" value="Unassembled WGS sequence"/>
</dbReference>
<name>A0A834HTZ7_RHYFE</name>